<keyword evidence="5" id="KW-1185">Reference proteome</keyword>
<dbReference type="PANTHER" id="PTHR43656:SF2">
    <property type="entry name" value="BINDING OXIDOREDUCTASE, PUTATIVE (AFU_ORTHOLOGUE AFUA_2G08260)-RELATED"/>
    <property type="match status" value="1"/>
</dbReference>
<dbReference type="EMBL" id="AAQH01000004">
    <property type="protein sequence ID" value="EAT12905.1"/>
    <property type="molecule type" value="Genomic_DNA"/>
</dbReference>
<dbReference type="GO" id="GO:0010181">
    <property type="term" value="F:FMN binding"/>
    <property type="evidence" value="ECO:0007669"/>
    <property type="project" value="InterPro"/>
</dbReference>
<dbReference type="HOGENOM" id="CLU_012153_6_2_6"/>
<dbReference type="PANTHER" id="PTHR43656">
    <property type="entry name" value="BINDING OXIDOREDUCTASE, PUTATIVE (AFU_ORTHOLOGUE AFUA_2G08260)-RELATED"/>
    <property type="match status" value="1"/>
</dbReference>
<dbReference type="InterPro" id="IPR051799">
    <property type="entry name" value="NADH_flavin_oxidoreductase"/>
</dbReference>
<evidence type="ECO:0000259" key="3">
    <source>
        <dbReference type="Pfam" id="PF00724"/>
    </source>
</evidence>
<evidence type="ECO:0000256" key="1">
    <source>
        <dbReference type="ARBA" id="ARBA00022630"/>
    </source>
</evidence>
<keyword evidence="1" id="KW-0285">Flavoprotein</keyword>
<comment type="caution">
    <text evidence="4">The sequence shown here is derived from an EMBL/GenBank/DDBJ whole genome shotgun (WGS) entry which is preliminary data.</text>
</comment>
<dbReference type="InterPro" id="IPR013785">
    <property type="entry name" value="Aldolase_TIM"/>
</dbReference>
<evidence type="ECO:0000256" key="2">
    <source>
        <dbReference type="ARBA" id="ARBA00023002"/>
    </source>
</evidence>
<keyword evidence="2" id="KW-0560">Oxidoreductase</keyword>
<dbReference type="STRING" id="207949.RED65_12569"/>
<proteinExistence type="predicted"/>
<dbReference type="GO" id="GO:0016491">
    <property type="term" value="F:oxidoreductase activity"/>
    <property type="evidence" value="ECO:0007669"/>
    <property type="project" value="UniProtKB-KW"/>
</dbReference>
<dbReference type="InterPro" id="IPR001155">
    <property type="entry name" value="OxRdtase_FMN_N"/>
</dbReference>
<reference evidence="4 5" key="1">
    <citation type="submission" date="2006-03" db="EMBL/GenBank/DDBJ databases">
        <authorList>
            <person name="Pinhassi J."/>
            <person name="Pedros-Alio C."/>
            <person name="Ferriera S."/>
            <person name="Johnson J."/>
            <person name="Kravitz S."/>
            <person name="Halpern A."/>
            <person name="Remington K."/>
            <person name="Beeson K."/>
            <person name="Tran B."/>
            <person name="Rogers Y.-H."/>
            <person name="Friedman R."/>
            <person name="Venter J.C."/>
        </authorList>
    </citation>
    <scope>NUCLEOTIDE SEQUENCE [LARGE SCALE GENOMIC DNA]</scope>
    <source>
        <strain evidence="4 5">RED65</strain>
    </source>
</reference>
<sequence length="406" mass="45276">MIKAAMTEGIANKHDQATESHRQLYKTWAQGGAAVLITGNIMIDRRYLERAGNVVVESEDSLGELSLWAKTVESEGCQLWAQISHPGRQCPRLVNTKPLSASDIQLKLASNFAKPRAASLEDINDIIQRFATTAAILQKSGFHGVQIHSAHGYLLSQFLSPVTNQRTDDYGGSLENRARLLLDVVRAVRAAVGKEFPISVKLNSSDFQKGGFTLEESKQVVLWLNELNVDLLEISGGTYEQLEFFKKSFEQGDSSGMRKSTIKREAFFLEYAREIQAIAQMPIMVTGGFRSVEGMENALQSGDTDAIGLARPFCIDPKFPKKMMNGELKEISDMDSQLKLGDGFWGPTSRSKSIQALNNQTQAGWYYHQIELLAKGKPSDSDFFPRKALFSHLRKDFTRALKRKFA</sequence>
<dbReference type="Pfam" id="PF00724">
    <property type="entry name" value="Oxidored_FMN"/>
    <property type="match status" value="1"/>
</dbReference>
<dbReference type="SUPFAM" id="SSF51395">
    <property type="entry name" value="FMN-linked oxidoreductases"/>
    <property type="match status" value="1"/>
</dbReference>
<dbReference type="Gene3D" id="3.20.20.70">
    <property type="entry name" value="Aldolase class I"/>
    <property type="match status" value="1"/>
</dbReference>
<gene>
    <name evidence="4" type="ORF">RED65_12569</name>
</gene>
<feature type="domain" description="NADH:flavin oxidoreductase/NADH oxidase N-terminal" evidence="3">
    <location>
        <begin position="1"/>
        <end position="326"/>
    </location>
</feature>
<dbReference type="Proteomes" id="UP000004263">
    <property type="component" value="Unassembled WGS sequence"/>
</dbReference>
<organism evidence="4 5">
    <name type="scientific">Bermanella marisrubri</name>
    <dbReference type="NCBI Taxonomy" id="207949"/>
    <lineage>
        <taxon>Bacteria</taxon>
        <taxon>Pseudomonadati</taxon>
        <taxon>Pseudomonadota</taxon>
        <taxon>Gammaproteobacteria</taxon>
        <taxon>Oceanospirillales</taxon>
        <taxon>Oceanospirillaceae</taxon>
        <taxon>Bermanella</taxon>
    </lineage>
</organism>
<accession>Q1N3G9</accession>
<dbReference type="CDD" id="cd04733">
    <property type="entry name" value="OYE_like_2_FMN"/>
    <property type="match status" value="1"/>
</dbReference>
<protein>
    <submittedName>
        <fullName evidence="4">NADH:flavin oxidoreductase, Old Yellow Enzyme family protein</fullName>
    </submittedName>
</protein>
<dbReference type="AlphaFoldDB" id="Q1N3G9"/>
<evidence type="ECO:0000313" key="4">
    <source>
        <dbReference type="EMBL" id="EAT12905.1"/>
    </source>
</evidence>
<evidence type="ECO:0000313" key="5">
    <source>
        <dbReference type="Proteomes" id="UP000004263"/>
    </source>
</evidence>
<name>Q1N3G9_9GAMM</name>